<dbReference type="Gene3D" id="3.30.420.40">
    <property type="match status" value="1"/>
</dbReference>
<comment type="catalytic activity">
    <reaction evidence="9">
        <text>an acyl phosphate + H2O = a carboxylate + phosphate + H(+)</text>
        <dbReference type="Rhea" id="RHEA:14965"/>
        <dbReference type="ChEBI" id="CHEBI:15377"/>
        <dbReference type="ChEBI" id="CHEBI:15378"/>
        <dbReference type="ChEBI" id="CHEBI:29067"/>
        <dbReference type="ChEBI" id="CHEBI:43474"/>
        <dbReference type="ChEBI" id="CHEBI:59918"/>
        <dbReference type="EC" id="3.6.1.7"/>
    </reaction>
</comment>
<keyword evidence="4" id="KW-0479">Metal-binding</keyword>
<dbReference type="GO" id="GO:0008270">
    <property type="term" value="F:zinc ion binding"/>
    <property type="evidence" value="ECO:0007669"/>
    <property type="project" value="UniProtKB-KW"/>
</dbReference>
<dbReference type="EC" id="6.2.-.-" evidence="8"/>
<proteinExistence type="inferred from homology"/>
<keyword evidence="13" id="KW-1185">Reference proteome</keyword>
<dbReference type="PANTHER" id="PTHR42959">
    <property type="entry name" value="CARBAMOYLTRANSFERASE"/>
    <property type="match status" value="1"/>
</dbReference>
<dbReference type="Gene3D" id="3.30.420.360">
    <property type="match status" value="1"/>
</dbReference>
<dbReference type="InterPro" id="IPR001792">
    <property type="entry name" value="Acylphosphatase-like_dom"/>
</dbReference>
<dbReference type="OrthoDB" id="9808093at2"/>
<dbReference type="InterPro" id="IPR051060">
    <property type="entry name" value="Carbamoyltrans_HypF-like"/>
</dbReference>
<dbReference type="Gene3D" id="3.30.110.120">
    <property type="match status" value="1"/>
</dbReference>
<dbReference type="PROSITE" id="PS00150">
    <property type="entry name" value="ACYLPHOSPHATASE_1"/>
    <property type="match status" value="1"/>
</dbReference>
<keyword evidence="5" id="KW-0863">Zinc-finger</keyword>
<keyword evidence="3" id="KW-0436">Ligase</keyword>
<dbReference type="PANTHER" id="PTHR42959:SF1">
    <property type="entry name" value="CARBAMOYLTRANSFERASE HYPF"/>
    <property type="match status" value="1"/>
</dbReference>
<evidence type="ECO:0000259" key="10">
    <source>
        <dbReference type="PROSITE" id="PS51160"/>
    </source>
</evidence>
<comment type="catalytic activity">
    <reaction evidence="7">
        <text>C-terminal L-cysteinyl-[HypE protein] + carbamoyl phosphate + ATP + H2O = C-terminal S-carboxamide-L-cysteinyl-[HypE protein] + AMP + phosphate + diphosphate + H(+)</text>
        <dbReference type="Rhea" id="RHEA:55636"/>
        <dbReference type="Rhea" id="RHEA-COMP:14247"/>
        <dbReference type="Rhea" id="RHEA-COMP:14392"/>
        <dbReference type="ChEBI" id="CHEBI:15377"/>
        <dbReference type="ChEBI" id="CHEBI:15378"/>
        <dbReference type="ChEBI" id="CHEBI:30616"/>
        <dbReference type="ChEBI" id="CHEBI:33019"/>
        <dbReference type="ChEBI" id="CHEBI:43474"/>
        <dbReference type="ChEBI" id="CHEBI:58228"/>
        <dbReference type="ChEBI" id="CHEBI:76913"/>
        <dbReference type="ChEBI" id="CHEBI:139126"/>
        <dbReference type="ChEBI" id="CHEBI:456215"/>
    </reaction>
</comment>
<dbReference type="InterPro" id="IPR017968">
    <property type="entry name" value="Acylphosphatase_CS"/>
</dbReference>
<evidence type="ECO:0000256" key="2">
    <source>
        <dbReference type="ARBA" id="ARBA00008097"/>
    </source>
</evidence>
<comment type="similarity">
    <text evidence="2 8">Belongs to the carbamoyltransferase HypF family.</text>
</comment>
<dbReference type="Pfam" id="PF22521">
    <property type="entry name" value="HypF_C_2"/>
    <property type="match status" value="1"/>
</dbReference>
<evidence type="ECO:0000256" key="1">
    <source>
        <dbReference type="ARBA" id="ARBA00004711"/>
    </source>
</evidence>
<dbReference type="EMBL" id="JACHWS010000001">
    <property type="protein sequence ID" value="MBB3037314.1"/>
    <property type="molecule type" value="Genomic_DNA"/>
</dbReference>
<evidence type="ECO:0000259" key="11">
    <source>
        <dbReference type="PROSITE" id="PS51163"/>
    </source>
</evidence>
<feature type="active site" evidence="9">
    <location>
        <position position="38"/>
    </location>
</feature>
<dbReference type="InterPro" id="IPR055128">
    <property type="entry name" value="HypF_C_2"/>
</dbReference>
<dbReference type="NCBIfam" id="TIGR00143">
    <property type="entry name" value="hypF"/>
    <property type="match status" value="1"/>
</dbReference>
<dbReference type="InterPro" id="IPR004421">
    <property type="entry name" value="Carbamoyltransferase_HypF"/>
</dbReference>
<name>A0A839RMD6_9ACTN</name>
<dbReference type="GO" id="GO:0003725">
    <property type="term" value="F:double-stranded RNA binding"/>
    <property type="evidence" value="ECO:0007669"/>
    <property type="project" value="InterPro"/>
</dbReference>
<evidence type="ECO:0000256" key="8">
    <source>
        <dbReference type="PIRNR" id="PIRNR006256"/>
    </source>
</evidence>
<dbReference type="SUPFAM" id="SSF54975">
    <property type="entry name" value="Acylphosphatase/BLUF domain-like"/>
    <property type="match status" value="1"/>
</dbReference>
<feature type="domain" description="YrdC-like" evidence="11">
    <location>
        <begin position="201"/>
        <end position="391"/>
    </location>
</feature>
<evidence type="ECO:0000256" key="9">
    <source>
        <dbReference type="PROSITE-ProRule" id="PRU00520"/>
    </source>
</evidence>
<keyword evidence="6" id="KW-0862">Zinc</keyword>
<dbReference type="AlphaFoldDB" id="A0A839RMD6"/>
<evidence type="ECO:0000256" key="3">
    <source>
        <dbReference type="ARBA" id="ARBA00022598"/>
    </source>
</evidence>
<evidence type="ECO:0000256" key="5">
    <source>
        <dbReference type="ARBA" id="ARBA00022771"/>
    </source>
</evidence>
<dbReference type="PROSITE" id="PS51160">
    <property type="entry name" value="ACYLPHOSPHATASE_3"/>
    <property type="match status" value="1"/>
</dbReference>
<dbReference type="Proteomes" id="UP000567922">
    <property type="component" value="Unassembled WGS sequence"/>
</dbReference>
<dbReference type="RefSeq" id="WP_064438860.1">
    <property type="nucleotide sequence ID" value="NZ_BDDI01000002.1"/>
</dbReference>
<dbReference type="InterPro" id="IPR006070">
    <property type="entry name" value="Sua5-like_dom"/>
</dbReference>
<dbReference type="Pfam" id="PF17788">
    <property type="entry name" value="HypF_C"/>
    <property type="match status" value="1"/>
</dbReference>
<dbReference type="InterPro" id="IPR036046">
    <property type="entry name" value="Acylphosphatase-like_dom_sf"/>
</dbReference>
<comment type="pathway">
    <text evidence="1">Protein modification; [NiFe] hydrogenase maturation.</text>
</comment>
<accession>A0A839RMD6</accession>
<dbReference type="InterPro" id="IPR011125">
    <property type="entry name" value="Znf_HypF"/>
</dbReference>
<feature type="active site" evidence="9">
    <location>
        <position position="20"/>
    </location>
</feature>
<evidence type="ECO:0000256" key="6">
    <source>
        <dbReference type="ARBA" id="ARBA00022833"/>
    </source>
</evidence>
<reference evidence="12 13" key="1">
    <citation type="submission" date="2020-08" db="EMBL/GenBank/DDBJ databases">
        <title>Sequencing the genomes of 1000 actinobacteria strains.</title>
        <authorList>
            <person name="Klenk H.-P."/>
        </authorList>
    </citation>
    <scope>NUCLEOTIDE SEQUENCE [LARGE SCALE GENOMIC DNA]</scope>
    <source>
        <strain evidence="12 13">DSM 45258</strain>
    </source>
</reference>
<dbReference type="SUPFAM" id="SSF55821">
    <property type="entry name" value="YrdC/RibB"/>
    <property type="match status" value="1"/>
</dbReference>
<comment type="caution">
    <text evidence="12">The sequence shown here is derived from an EMBL/GenBank/DDBJ whole genome shotgun (WGS) entry which is preliminary data.</text>
</comment>
<dbReference type="GO" id="GO:0051604">
    <property type="term" value="P:protein maturation"/>
    <property type="evidence" value="ECO:0007669"/>
    <property type="project" value="TreeGrafter"/>
</dbReference>
<dbReference type="GO" id="GO:0003998">
    <property type="term" value="F:acylphosphatase activity"/>
    <property type="evidence" value="ECO:0007669"/>
    <property type="project" value="UniProtKB-EC"/>
</dbReference>
<dbReference type="UniPathway" id="UPA00335"/>
<dbReference type="Pfam" id="PF01300">
    <property type="entry name" value="Sua5_yciO_yrdC"/>
    <property type="match status" value="1"/>
</dbReference>
<dbReference type="InterPro" id="IPR041440">
    <property type="entry name" value="HypF_C"/>
</dbReference>
<evidence type="ECO:0000256" key="7">
    <source>
        <dbReference type="ARBA" id="ARBA00048220"/>
    </source>
</evidence>
<dbReference type="InterPro" id="IPR017945">
    <property type="entry name" value="DHBP_synth_RibB-like_a/b_dom"/>
</dbReference>
<dbReference type="Pfam" id="PF00708">
    <property type="entry name" value="Acylphosphatase"/>
    <property type="match status" value="1"/>
</dbReference>
<evidence type="ECO:0000256" key="4">
    <source>
        <dbReference type="ARBA" id="ARBA00022723"/>
    </source>
</evidence>
<dbReference type="PROSITE" id="PS51163">
    <property type="entry name" value="YRDC"/>
    <property type="match status" value="1"/>
</dbReference>
<dbReference type="GO" id="GO:0016874">
    <property type="term" value="F:ligase activity"/>
    <property type="evidence" value="ECO:0007669"/>
    <property type="project" value="UniProtKB-UniRule"/>
</dbReference>
<dbReference type="GO" id="GO:0016743">
    <property type="term" value="F:carboxyl- or carbamoyltransferase activity"/>
    <property type="evidence" value="ECO:0007669"/>
    <property type="project" value="UniProtKB-UniRule"/>
</dbReference>
<keyword evidence="9" id="KW-0378">Hydrolase</keyword>
<feature type="domain" description="Acylphosphatase-like" evidence="10">
    <location>
        <begin position="5"/>
        <end position="91"/>
    </location>
</feature>
<dbReference type="Pfam" id="PF07503">
    <property type="entry name" value="zf-HYPF"/>
    <property type="match status" value="2"/>
</dbReference>
<evidence type="ECO:0000313" key="13">
    <source>
        <dbReference type="Proteomes" id="UP000567922"/>
    </source>
</evidence>
<organism evidence="12 13">
    <name type="scientific">Hoyosella altamirensis</name>
    <dbReference type="NCBI Taxonomy" id="616997"/>
    <lineage>
        <taxon>Bacteria</taxon>
        <taxon>Bacillati</taxon>
        <taxon>Actinomycetota</taxon>
        <taxon>Actinomycetes</taxon>
        <taxon>Mycobacteriales</taxon>
        <taxon>Hoyosellaceae</taxon>
        <taxon>Hoyosella</taxon>
    </lineage>
</organism>
<dbReference type="Gene3D" id="3.90.870.50">
    <property type="match status" value="1"/>
</dbReference>
<dbReference type="PIRSF" id="PIRSF006256">
    <property type="entry name" value="CMPcnvr_hdrg_mat"/>
    <property type="match status" value="1"/>
</dbReference>
<gene>
    <name evidence="12" type="ORF">FHU29_001748</name>
</gene>
<evidence type="ECO:0000313" key="12">
    <source>
        <dbReference type="EMBL" id="MBB3037314.1"/>
    </source>
</evidence>
<sequence length="758" mass="81925">MTRVRHRLVVNGVVQGVGFRPFVYATASELALTGEVSNDSSGVRIEVEGEASAVLEFARRVEHEPPPLAVVESLKVDSAPVRGGTGFRIADTSHHAGGRTLASPDVAICADCLSELCDPHDRRYRHAFITCTNCGPRFTIIRELPYDRRSTTMAQFPMCERCTAEYRDPADRRFHAQPIACPDCGPVLEFVEPQRQPLAGERALERARSVISAGGIVAVKGIGGFHLACDARSPEAVAKLRERKRRRAKPFAVMVRDLSTARHVAHVDASEERVLTSPQRPILLLRKNSAGRLAEGVAPGIPDLGVMLAYTPLHHLLLGLPGDPDGPDALVMTSGNLGGEPIAFRNDHAVERLREIADAWLLHDRPILVPCDDSVVRVVDGAEMPLRRSRGYAPMPIALPVRVPPALAVGADVKNTCAVAEGRYAWLSQHVGDMDDIATLEAFSNTERHLQHLTGVEPQQVIADAHPDYRSVAWAHRHSSGRPLRSVQHHHAHLAAVMGEHGLGAHESVVGFAYDGTGYGTDGAIWGGEVLIGGYKEFRRFAHLKYVPLPGGDLSVERPYRMALAHLYAAGIPWADDFAPVQACPAPERQVLWHQLQTGFGCTPTSSFGRLFDAIAALCGVRQRVDYEAEAAIELEGLSRGIDGGEGYRFALVDDVADPAPMLRALLEDLREGVPAGVVGARFHAAVADLTLRWALAAHDETGLEAFALTGGVFQNSLLHSLVRAKLAGLGFTAYSHHRVPPNDGGIALGQLLVGCSQ</sequence>
<protein>
    <recommendedName>
        <fullName evidence="8">Carbamoyltransferase</fullName>
        <ecNumber evidence="8">6.2.-.-</ecNumber>
    </recommendedName>
</protein>